<dbReference type="AlphaFoldDB" id="A0A6P2W228"/>
<dbReference type="Proteomes" id="UP000494110">
    <property type="component" value="Unassembled WGS sequence"/>
</dbReference>
<proteinExistence type="predicted"/>
<gene>
    <name evidence="1" type="ORF">BLA39750_02325</name>
</gene>
<protein>
    <submittedName>
        <fullName evidence="1">Uncharacterized protein</fullName>
    </submittedName>
</protein>
<name>A0A6P2W228_BURL3</name>
<evidence type="ECO:0000313" key="2">
    <source>
        <dbReference type="Proteomes" id="UP000494110"/>
    </source>
</evidence>
<accession>A0A6P2W228</accession>
<dbReference type="EMBL" id="CABVQN010000009">
    <property type="protein sequence ID" value="VWC97591.1"/>
    <property type="molecule type" value="Genomic_DNA"/>
</dbReference>
<evidence type="ECO:0000313" key="1">
    <source>
        <dbReference type="EMBL" id="VWC97591.1"/>
    </source>
</evidence>
<organism evidence="1 2">
    <name type="scientific">Burkholderia lata (strain ATCC 17760 / DSM 23089 / LMG 22485 / NCIMB 9086 / R18194 / 383)</name>
    <dbReference type="NCBI Taxonomy" id="482957"/>
    <lineage>
        <taxon>Bacteria</taxon>
        <taxon>Pseudomonadati</taxon>
        <taxon>Pseudomonadota</taxon>
        <taxon>Betaproteobacteria</taxon>
        <taxon>Burkholderiales</taxon>
        <taxon>Burkholderiaceae</taxon>
        <taxon>Burkholderia</taxon>
        <taxon>Burkholderia cepacia complex</taxon>
    </lineage>
</organism>
<sequence>MIQSLLQMHDTTPLPEMCIRLGEVLGMDKPVPMPVLLRAIEDPGFAADLITSRGQPGFLTALFDDRRTRAYAPSEPSAGTQSAVALAGKAAAAMLRWGKAGFSTVDAQTLERRESACLGCPNLRDPESGVQKMVLVGAVTDQVGRRLGGKVCGLCGCVVHKKIRLPTEACPDTHPVKSGLTRWDEPIPAEALQS</sequence>
<dbReference type="RefSeq" id="WP_175012297.1">
    <property type="nucleotide sequence ID" value="NZ_CABVQN010000009.1"/>
</dbReference>
<reference evidence="1 2" key="1">
    <citation type="submission" date="2019-09" db="EMBL/GenBank/DDBJ databases">
        <authorList>
            <person name="Depoorter E."/>
        </authorList>
    </citation>
    <scope>NUCLEOTIDE SEQUENCE [LARGE SCALE GENOMIC DNA]</scope>
    <source>
        <strain evidence="1">R-39750</strain>
    </source>
</reference>